<keyword evidence="9" id="KW-0472">Membrane</keyword>
<dbReference type="AlphaFoldDB" id="A0AAE0GGN1"/>
<dbReference type="PANTHER" id="PTHR46059">
    <property type="entry name" value="BETA-GALACTOSIDE ALPHA-2,6-SIALYLTRANSFERASE"/>
    <property type="match status" value="1"/>
</dbReference>
<comment type="similarity">
    <text evidence="2">Belongs to the glycosyltransferase 29 family.</text>
</comment>
<comment type="catalytic activity">
    <reaction evidence="12">
        <text>a beta-D-galactoside + CMP-N-acetyl-beta-neuraminate = an N-acetyl-alpha-neuraminyl-(2-&gt;6)-beta-D-galactosyl derivative + CMP + H(+)</text>
        <dbReference type="Rhea" id="RHEA:52104"/>
        <dbReference type="ChEBI" id="CHEBI:15378"/>
        <dbReference type="ChEBI" id="CHEBI:28034"/>
        <dbReference type="ChEBI" id="CHEBI:57812"/>
        <dbReference type="ChEBI" id="CHEBI:60377"/>
        <dbReference type="ChEBI" id="CHEBI:136398"/>
        <dbReference type="EC" id="2.4.3.1"/>
    </reaction>
</comment>
<evidence type="ECO:0000256" key="4">
    <source>
        <dbReference type="ARBA" id="ARBA00022679"/>
    </source>
</evidence>
<dbReference type="InterPro" id="IPR038578">
    <property type="entry name" value="GT29-like_sf"/>
</dbReference>
<evidence type="ECO:0000256" key="10">
    <source>
        <dbReference type="ARBA" id="ARBA00023157"/>
    </source>
</evidence>
<name>A0AAE0GGN1_9CHLO</name>
<dbReference type="InterPro" id="IPR001675">
    <property type="entry name" value="Glyco_trans_29"/>
</dbReference>
<keyword evidence="8" id="KW-0333">Golgi apparatus</keyword>
<keyword evidence="4" id="KW-0808">Transferase</keyword>
<evidence type="ECO:0000256" key="13">
    <source>
        <dbReference type="ARBA" id="ARBA00034329"/>
    </source>
</evidence>
<evidence type="ECO:0000256" key="5">
    <source>
        <dbReference type="ARBA" id="ARBA00022692"/>
    </source>
</evidence>
<evidence type="ECO:0000256" key="11">
    <source>
        <dbReference type="ARBA" id="ARBA00023180"/>
    </source>
</evidence>
<reference evidence="14 15" key="1">
    <citation type="journal article" date="2015" name="Genome Biol. Evol.">
        <title>Comparative Genomics of a Bacterivorous Green Alga Reveals Evolutionary Causalities and Consequences of Phago-Mixotrophic Mode of Nutrition.</title>
        <authorList>
            <person name="Burns J.A."/>
            <person name="Paasch A."/>
            <person name="Narechania A."/>
            <person name="Kim E."/>
        </authorList>
    </citation>
    <scope>NUCLEOTIDE SEQUENCE [LARGE SCALE GENOMIC DNA]</scope>
    <source>
        <strain evidence="14 15">PLY_AMNH</strain>
    </source>
</reference>
<keyword evidence="6" id="KW-0735">Signal-anchor</keyword>
<dbReference type="GO" id="GO:0097503">
    <property type="term" value="P:sialylation"/>
    <property type="evidence" value="ECO:0007669"/>
    <property type="project" value="TreeGrafter"/>
</dbReference>
<dbReference type="EC" id="2.4.3.1" evidence="13"/>
<dbReference type="GO" id="GO:0003835">
    <property type="term" value="F:beta-galactoside alpha-2,6-sialyltransferase activity"/>
    <property type="evidence" value="ECO:0007669"/>
    <property type="project" value="UniProtKB-EC"/>
</dbReference>
<dbReference type="Proteomes" id="UP001190700">
    <property type="component" value="Unassembled WGS sequence"/>
</dbReference>
<comment type="subcellular location">
    <subcellularLocation>
        <location evidence="1">Golgi apparatus</location>
        <location evidence="1">Golgi stack membrane</location>
        <topology evidence="1">Single-pass type II membrane protein</topology>
    </subcellularLocation>
</comment>
<gene>
    <name evidence="14" type="ORF">CYMTET_14149</name>
</gene>
<evidence type="ECO:0000256" key="8">
    <source>
        <dbReference type="ARBA" id="ARBA00023034"/>
    </source>
</evidence>
<evidence type="ECO:0000256" key="3">
    <source>
        <dbReference type="ARBA" id="ARBA00022676"/>
    </source>
</evidence>
<evidence type="ECO:0000313" key="14">
    <source>
        <dbReference type="EMBL" id="KAK3277874.1"/>
    </source>
</evidence>
<accession>A0AAE0GGN1</accession>
<evidence type="ECO:0000256" key="9">
    <source>
        <dbReference type="ARBA" id="ARBA00023136"/>
    </source>
</evidence>
<protein>
    <recommendedName>
        <fullName evidence="13">beta-galactoside alpha-(2,6)-sialyltransferase</fullName>
        <ecNumber evidence="13">2.4.3.1</ecNumber>
    </recommendedName>
</protein>
<comment type="caution">
    <text evidence="14">The sequence shown here is derived from an EMBL/GenBank/DDBJ whole genome shotgun (WGS) entry which is preliminary data.</text>
</comment>
<evidence type="ECO:0000313" key="15">
    <source>
        <dbReference type="Proteomes" id="UP001190700"/>
    </source>
</evidence>
<keyword evidence="3" id="KW-0328">Glycosyltransferase</keyword>
<dbReference type="EMBL" id="LGRX02005817">
    <property type="protein sequence ID" value="KAK3277874.1"/>
    <property type="molecule type" value="Genomic_DNA"/>
</dbReference>
<evidence type="ECO:0000256" key="6">
    <source>
        <dbReference type="ARBA" id="ARBA00022968"/>
    </source>
</evidence>
<dbReference type="CDD" id="cd19952">
    <property type="entry name" value="GT29"/>
    <property type="match status" value="1"/>
</dbReference>
<keyword evidence="11" id="KW-0325">Glycoprotein</keyword>
<dbReference type="Pfam" id="PF00777">
    <property type="entry name" value="Glyco_transf_29"/>
    <property type="match status" value="2"/>
</dbReference>
<dbReference type="Gene3D" id="3.90.1480.20">
    <property type="entry name" value="Glycosyl transferase family 29"/>
    <property type="match status" value="1"/>
</dbReference>
<evidence type="ECO:0000256" key="12">
    <source>
        <dbReference type="ARBA" id="ARBA00034249"/>
    </source>
</evidence>
<keyword evidence="5" id="KW-0812">Transmembrane</keyword>
<organism evidence="14 15">
    <name type="scientific">Cymbomonas tetramitiformis</name>
    <dbReference type="NCBI Taxonomy" id="36881"/>
    <lineage>
        <taxon>Eukaryota</taxon>
        <taxon>Viridiplantae</taxon>
        <taxon>Chlorophyta</taxon>
        <taxon>Pyramimonadophyceae</taxon>
        <taxon>Pyramimonadales</taxon>
        <taxon>Pyramimonadaceae</taxon>
        <taxon>Cymbomonas</taxon>
    </lineage>
</organism>
<dbReference type="GO" id="GO:0032580">
    <property type="term" value="C:Golgi cisterna membrane"/>
    <property type="evidence" value="ECO:0007669"/>
    <property type="project" value="UniProtKB-SubCell"/>
</dbReference>
<evidence type="ECO:0000256" key="7">
    <source>
        <dbReference type="ARBA" id="ARBA00022989"/>
    </source>
</evidence>
<keyword evidence="7" id="KW-1133">Transmembrane helix</keyword>
<proteinExistence type="inferred from homology"/>
<keyword evidence="10" id="KW-1015">Disulfide bond</keyword>
<sequence>MRTARTKRYGTSLAQTRPCVKRKKERFEGRFGTTWLVLLLSTTILAVRGDGDSCAALYRGRKCTLPRIANFPPCITPLYDKTVFTVDKSSFPKFEKSAYWGAKNLDDPVISALPPASFLGRHFHRTEAVRSCAVISSSPDILNSSLGNQIDQHDLVMRFNNAITKGFEKDVGSKTTLRFTNKLTEGFREGQEAIVAFFCNTKPCKGGKNGLRRLGSKKVHALHPDFIDNVNSPWFRKQGHVPTSGFLGVMLLLHVCSEVHLYGFSVHTNSTDSASRPIKLKRWYWVSPIPKNVGGTLIAPSKRLVGKNGEKLNYGDQTWEVPQWLYACEDGKGVRTCSTVREPRPASRGLSAFPLEDDRSTLGPVYNGNMAVRHLLKEPLKKASKSTVKKTDSKSKVTLGKVVQWKKNDGGKAPEVPRIKHHTEIGKEKACLRQLEEIGLIQAH</sequence>
<evidence type="ECO:0000256" key="1">
    <source>
        <dbReference type="ARBA" id="ARBA00004447"/>
    </source>
</evidence>
<dbReference type="PANTHER" id="PTHR46059:SF1">
    <property type="entry name" value="BETA-GALACTOSIDE ALPHA-2,6-SIALYLTRANSFERASE"/>
    <property type="match status" value="1"/>
</dbReference>
<evidence type="ECO:0000256" key="2">
    <source>
        <dbReference type="ARBA" id="ARBA00006003"/>
    </source>
</evidence>
<keyword evidence="15" id="KW-1185">Reference proteome</keyword>